<name>A0A4Y7TWI0_COPMI</name>
<feature type="compositionally biased region" description="Basic and acidic residues" evidence="1">
    <location>
        <begin position="39"/>
        <end position="58"/>
    </location>
</feature>
<sequence length="74" mass="8283">MVLQMTSDSQSPSQTRPRQNASTPAAAPLSPLAQAIADAWKRESAESQDKWRRLDASVKTRYSTPRRPDTKPKM</sequence>
<accession>A0A4Y7TWI0</accession>
<proteinExistence type="predicted"/>
<gene>
    <name evidence="2" type="ORF">FA13DRAFT_1726175</name>
</gene>
<dbReference type="OrthoDB" id="3220849at2759"/>
<feature type="compositionally biased region" description="Low complexity" evidence="1">
    <location>
        <begin position="21"/>
        <end position="37"/>
    </location>
</feature>
<dbReference type="EMBL" id="QPFP01000003">
    <property type="protein sequence ID" value="TEB38507.1"/>
    <property type="molecule type" value="Genomic_DNA"/>
</dbReference>
<evidence type="ECO:0000313" key="2">
    <source>
        <dbReference type="EMBL" id="TEB38507.1"/>
    </source>
</evidence>
<dbReference type="AlphaFoldDB" id="A0A4Y7TWI0"/>
<keyword evidence="3" id="KW-1185">Reference proteome</keyword>
<organism evidence="2 3">
    <name type="scientific">Coprinellus micaceus</name>
    <name type="common">Glistening ink-cap mushroom</name>
    <name type="synonym">Coprinus micaceus</name>
    <dbReference type="NCBI Taxonomy" id="71717"/>
    <lineage>
        <taxon>Eukaryota</taxon>
        <taxon>Fungi</taxon>
        <taxon>Dikarya</taxon>
        <taxon>Basidiomycota</taxon>
        <taxon>Agaricomycotina</taxon>
        <taxon>Agaricomycetes</taxon>
        <taxon>Agaricomycetidae</taxon>
        <taxon>Agaricales</taxon>
        <taxon>Agaricineae</taxon>
        <taxon>Psathyrellaceae</taxon>
        <taxon>Coprinellus</taxon>
    </lineage>
</organism>
<feature type="compositionally biased region" description="Polar residues" evidence="1">
    <location>
        <begin position="1"/>
        <end position="20"/>
    </location>
</feature>
<comment type="caution">
    <text evidence="2">The sequence shown here is derived from an EMBL/GenBank/DDBJ whole genome shotgun (WGS) entry which is preliminary data.</text>
</comment>
<evidence type="ECO:0000256" key="1">
    <source>
        <dbReference type="SAM" id="MobiDB-lite"/>
    </source>
</evidence>
<evidence type="ECO:0000313" key="3">
    <source>
        <dbReference type="Proteomes" id="UP000298030"/>
    </source>
</evidence>
<reference evidence="2 3" key="1">
    <citation type="journal article" date="2019" name="Nat. Ecol. Evol.">
        <title>Megaphylogeny resolves global patterns of mushroom evolution.</title>
        <authorList>
            <person name="Varga T."/>
            <person name="Krizsan K."/>
            <person name="Foldi C."/>
            <person name="Dima B."/>
            <person name="Sanchez-Garcia M."/>
            <person name="Sanchez-Ramirez S."/>
            <person name="Szollosi G.J."/>
            <person name="Szarkandi J.G."/>
            <person name="Papp V."/>
            <person name="Albert L."/>
            <person name="Andreopoulos W."/>
            <person name="Angelini C."/>
            <person name="Antonin V."/>
            <person name="Barry K.W."/>
            <person name="Bougher N.L."/>
            <person name="Buchanan P."/>
            <person name="Buyck B."/>
            <person name="Bense V."/>
            <person name="Catcheside P."/>
            <person name="Chovatia M."/>
            <person name="Cooper J."/>
            <person name="Damon W."/>
            <person name="Desjardin D."/>
            <person name="Finy P."/>
            <person name="Geml J."/>
            <person name="Haridas S."/>
            <person name="Hughes K."/>
            <person name="Justo A."/>
            <person name="Karasinski D."/>
            <person name="Kautmanova I."/>
            <person name="Kiss B."/>
            <person name="Kocsube S."/>
            <person name="Kotiranta H."/>
            <person name="LaButti K.M."/>
            <person name="Lechner B.E."/>
            <person name="Liimatainen K."/>
            <person name="Lipzen A."/>
            <person name="Lukacs Z."/>
            <person name="Mihaltcheva S."/>
            <person name="Morgado L.N."/>
            <person name="Niskanen T."/>
            <person name="Noordeloos M.E."/>
            <person name="Ohm R.A."/>
            <person name="Ortiz-Santana B."/>
            <person name="Ovrebo C."/>
            <person name="Racz N."/>
            <person name="Riley R."/>
            <person name="Savchenko A."/>
            <person name="Shiryaev A."/>
            <person name="Soop K."/>
            <person name="Spirin V."/>
            <person name="Szebenyi C."/>
            <person name="Tomsovsky M."/>
            <person name="Tulloss R.E."/>
            <person name="Uehling J."/>
            <person name="Grigoriev I.V."/>
            <person name="Vagvolgyi C."/>
            <person name="Papp T."/>
            <person name="Martin F.M."/>
            <person name="Miettinen O."/>
            <person name="Hibbett D.S."/>
            <person name="Nagy L.G."/>
        </authorList>
    </citation>
    <scope>NUCLEOTIDE SEQUENCE [LARGE SCALE GENOMIC DNA]</scope>
    <source>
        <strain evidence="2 3">FP101781</strain>
    </source>
</reference>
<protein>
    <submittedName>
        <fullName evidence="2">Uncharacterized protein</fullName>
    </submittedName>
</protein>
<feature type="region of interest" description="Disordered" evidence="1">
    <location>
        <begin position="1"/>
        <end position="74"/>
    </location>
</feature>
<dbReference type="Proteomes" id="UP000298030">
    <property type="component" value="Unassembled WGS sequence"/>
</dbReference>